<name>A0AAD1TGP7_PELCU</name>
<dbReference type="EMBL" id="OW240923">
    <property type="protein sequence ID" value="CAH2325776.1"/>
    <property type="molecule type" value="Genomic_DNA"/>
</dbReference>
<dbReference type="PANTHER" id="PTHR35543:SF1">
    <property type="entry name" value="INTRAFLAGELLAR TRANSPORT-ASSOCIATED PROTEIN"/>
    <property type="match status" value="1"/>
</dbReference>
<proteinExistence type="predicted"/>
<dbReference type="GO" id="GO:0097731">
    <property type="term" value="C:9+0 non-motile cilium"/>
    <property type="evidence" value="ECO:0007669"/>
    <property type="project" value="TreeGrafter"/>
</dbReference>
<reference evidence="1" key="1">
    <citation type="submission" date="2022-03" db="EMBL/GenBank/DDBJ databases">
        <authorList>
            <person name="Alioto T."/>
            <person name="Alioto T."/>
            <person name="Gomez Garrido J."/>
        </authorList>
    </citation>
    <scope>NUCLEOTIDE SEQUENCE</scope>
</reference>
<dbReference type="AlphaFoldDB" id="A0AAD1TGP7"/>
<dbReference type="Proteomes" id="UP001295444">
    <property type="component" value="Chromosome 12"/>
</dbReference>
<dbReference type="InterPro" id="IPR040028">
    <property type="entry name" value="IFTAP"/>
</dbReference>
<dbReference type="GO" id="GO:0120160">
    <property type="term" value="F:intraciliary transport particle A binding"/>
    <property type="evidence" value="ECO:0007669"/>
    <property type="project" value="TreeGrafter"/>
</dbReference>
<gene>
    <name evidence="1" type="ORF">PECUL_23A033175</name>
</gene>
<sequence>MPSQQDLHPPKSEEELAQEILHRFISIPEQTYEQFLASFSHAPAAERKEQASQSESFQAALWGSREERNNMADGAGTEAAKLDTSDDQIVMDNGIKVGSTFSNDLMHHHKVQIDNYVDPVDFELDMDGIDGISRNIELFPGEAEVTRYFPSFSRNTCLEFKMSGESQQNPTIHQTDEVQPFALEEGFDYDQVALTPKFSDTELEFLKRSRNQQITLDGAIEQTGNHIS</sequence>
<organism evidence="1 2">
    <name type="scientific">Pelobates cultripes</name>
    <name type="common">Western spadefoot toad</name>
    <dbReference type="NCBI Taxonomy" id="61616"/>
    <lineage>
        <taxon>Eukaryota</taxon>
        <taxon>Metazoa</taxon>
        <taxon>Chordata</taxon>
        <taxon>Craniata</taxon>
        <taxon>Vertebrata</taxon>
        <taxon>Euteleostomi</taxon>
        <taxon>Amphibia</taxon>
        <taxon>Batrachia</taxon>
        <taxon>Anura</taxon>
        <taxon>Pelobatoidea</taxon>
        <taxon>Pelobatidae</taxon>
        <taxon>Pelobates</taxon>
    </lineage>
</organism>
<dbReference type="GO" id="GO:0007340">
    <property type="term" value="P:acrosome reaction"/>
    <property type="evidence" value="ECO:0007669"/>
    <property type="project" value="TreeGrafter"/>
</dbReference>
<dbReference type="PANTHER" id="PTHR35543">
    <property type="entry name" value="PROTEIN C11ORF74"/>
    <property type="match status" value="1"/>
</dbReference>
<keyword evidence="2" id="KW-1185">Reference proteome</keyword>
<accession>A0AAD1TGP7</accession>
<dbReference type="GO" id="GO:0007283">
    <property type="term" value="P:spermatogenesis"/>
    <property type="evidence" value="ECO:0007669"/>
    <property type="project" value="TreeGrafter"/>
</dbReference>
<evidence type="ECO:0000313" key="2">
    <source>
        <dbReference type="Proteomes" id="UP001295444"/>
    </source>
</evidence>
<dbReference type="Pfam" id="PF17722">
    <property type="entry name" value="IFTAP"/>
    <property type="match status" value="1"/>
</dbReference>
<dbReference type="GO" id="GO:0005829">
    <property type="term" value="C:cytosol"/>
    <property type="evidence" value="ECO:0007669"/>
    <property type="project" value="TreeGrafter"/>
</dbReference>
<evidence type="ECO:0000313" key="1">
    <source>
        <dbReference type="EMBL" id="CAH2325776.1"/>
    </source>
</evidence>
<protein>
    <submittedName>
        <fullName evidence="1">Uncharacterized protein</fullName>
    </submittedName>
</protein>